<dbReference type="EMBL" id="AGDW01000025">
    <property type="protein sequence ID" value="EMB28168.1"/>
    <property type="molecule type" value="Genomic_DNA"/>
</dbReference>
<reference evidence="1" key="1">
    <citation type="submission" date="2012-01" db="EMBL/GenBank/DDBJ databases">
        <title>The Genome Sequence of Treponema denticola H1-T.</title>
        <authorList>
            <consortium name="The Broad Institute Genome Sequencing Platform"/>
            <person name="Earl A."/>
            <person name="Ward D."/>
            <person name="Feldgarden M."/>
            <person name="Gevers D."/>
            <person name="Blanton J.M."/>
            <person name="Fenno C.J."/>
            <person name="Baranova O.V."/>
            <person name="Mathney J."/>
            <person name="Dewhirst F.E."/>
            <person name="Izard J."/>
            <person name="Young S.K."/>
            <person name="Zeng Q."/>
            <person name="Gargeya S."/>
            <person name="Fitzgerald M."/>
            <person name="Haas B."/>
            <person name="Abouelleil A."/>
            <person name="Alvarado L."/>
            <person name="Arachchi H.M."/>
            <person name="Berlin A."/>
            <person name="Chapman S.B."/>
            <person name="Gearin G."/>
            <person name="Goldberg J."/>
            <person name="Griggs A."/>
            <person name="Gujja S."/>
            <person name="Hansen M."/>
            <person name="Heiman D."/>
            <person name="Howarth C."/>
            <person name="Larimer J."/>
            <person name="Lui A."/>
            <person name="MacDonald P.J.P."/>
            <person name="McCowen C."/>
            <person name="Montmayeur A."/>
            <person name="Murphy C."/>
            <person name="Neiman D."/>
            <person name="Pearson M."/>
            <person name="Priest M."/>
            <person name="Roberts A."/>
            <person name="Saif S."/>
            <person name="Shea T."/>
            <person name="Sisk P."/>
            <person name="Stolte C."/>
            <person name="Sykes S."/>
            <person name="Wortman J."/>
            <person name="Nusbaum C."/>
            <person name="Birren B."/>
        </authorList>
    </citation>
    <scope>NUCLEOTIDE SEQUENCE [LARGE SCALE GENOMIC DNA]</scope>
    <source>
        <strain evidence="1">H1-T</strain>
    </source>
</reference>
<dbReference type="RefSeq" id="WP_002689779.1">
    <property type="nucleotide sequence ID" value="NZ_CM001794.1"/>
</dbReference>
<proteinExistence type="predicted"/>
<protein>
    <recommendedName>
        <fullName evidence="2">Lipoprotein</fullName>
    </recommendedName>
</protein>
<comment type="caution">
    <text evidence="1">The sequence shown here is derived from an EMBL/GenBank/DDBJ whole genome shotgun (WGS) entry which is preliminary data.</text>
</comment>
<dbReference type="PROSITE" id="PS51257">
    <property type="entry name" value="PROKAR_LIPOPROTEIN"/>
    <property type="match status" value="1"/>
</dbReference>
<evidence type="ECO:0000313" key="1">
    <source>
        <dbReference type="EMBL" id="EMB28168.1"/>
    </source>
</evidence>
<name>M2C3B1_TREDN</name>
<dbReference type="Proteomes" id="UP000011708">
    <property type="component" value="Chromosome"/>
</dbReference>
<accession>M2C3B1</accession>
<dbReference type="AlphaFoldDB" id="M2C3B1"/>
<dbReference type="PATRIC" id="fig|999431.4.peg.2693"/>
<organism evidence="1">
    <name type="scientific">Treponema denticola H1-T</name>
    <dbReference type="NCBI Taxonomy" id="999431"/>
    <lineage>
        <taxon>Bacteria</taxon>
        <taxon>Pseudomonadati</taxon>
        <taxon>Spirochaetota</taxon>
        <taxon>Spirochaetia</taxon>
        <taxon>Spirochaetales</taxon>
        <taxon>Treponemataceae</taxon>
        <taxon>Treponema</taxon>
    </lineage>
</organism>
<sequence length="108" mass="12147">MDEKKLFIFIFCILLFSFSSCCTRSGIHNYGNGAYDVRENLGKLGDEQTQSAVTSTELKNEIDRSLDEVGSLEQTITDGARDLEEFKAVLRRIRKRGKYGAGSKNKTD</sequence>
<evidence type="ECO:0008006" key="2">
    <source>
        <dbReference type="Google" id="ProtNLM"/>
    </source>
</evidence>
<dbReference type="HOGENOM" id="CLU_2195765_0_0_12"/>
<gene>
    <name evidence="1" type="ORF">HMPREF9725_02598</name>
</gene>